<organism evidence="2 4">
    <name type="scientific">Medicago truncatula</name>
    <name type="common">Barrel medic</name>
    <name type="synonym">Medicago tribuloides</name>
    <dbReference type="NCBI Taxonomy" id="3880"/>
    <lineage>
        <taxon>Eukaryota</taxon>
        <taxon>Viridiplantae</taxon>
        <taxon>Streptophyta</taxon>
        <taxon>Embryophyta</taxon>
        <taxon>Tracheophyta</taxon>
        <taxon>Spermatophyta</taxon>
        <taxon>Magnoliopsida</taxon>
        <taxon>eudicotyledons</taxon>
        <taxon>Gunneridae</taxon>
        <taxon>Pentapetalae</taxon>
        <taxon>rosids</taxon>
        <taxon>fabids</taxon>
        <taxon>Fabales</taxon>
        <taxon>Fabaceae</taxon>
        <taxon>Papilionoideae</taxon>
        <taxon>50 kb inversion clade</taxon>
        <taxon>NPAAA clade</taxon>
        <taxon>Hologalegina</taxon>
        <taxon>IRL clade</taxon>
        <taxon>Trifolieae</taxon>
        <taxon>Medicago</taxon>
    </lineage>
</organism>
<keyword evidence="4" id="KW-1185">Reference proteome</keyword>
<protein>
    <submittedName>
        <fullName evidence="2 3">Uncharacterized protein</fullName>
    </submittedName>
</protein>
<reference evidence="2 4" key="1">
    <citation type="journal article" date="2011" name="Nature">
        <title>The Medicago genome provides insight into the evolution of rhizobial symbioses.</title>
        <authorList>
            <person name="Young N.D."/>
            <person name="Debelle F."/>
            <person name="Oldroyd G.E."/>
            <person name="Geurts R."/>
            <person name="Cannon S.B."/>
            <person name="Udvardi M.K."/>
            <person name="Benedito V.A."/>
            <person name="Mayer K.F."/>
            <person name="Gouzy J."/>
            <person name="Schoof H."/>
            <person name="Van de Peer Y."/>
            <person name="Proost S."/>
            <person name="Cook D.R."/>
            <person name="Meyers B.C."/>
            <person name="Spannagl M."/>
            <person name="Cheung F."/>
            <person name="De Mita S."/>
            <person name="Krishnakumar V."/>
            <person name="Gundlach H."/>
            <person name="Zhou S."/>
            <person name="Mudge J."/>
            <person name="Bharti A.K."/>
            <person name="Murray J.D."/>
            <person name="Naoumkina M.A."/>
            <person name="Rosen B."/>
            <person name="Silverstein K.A."/>
            <person name="Tang H."/>
            <person name="Rombauts S."/>
            <person name="Zhao P.X."/>
            <person name="Zhou P."/>
            <person name="Barbe V."/>
            <person name="Bardou P."/>
            <person name="Bechner M."/>
            <person name="Bellec A."/>
            <person name="Berger A."/>
            <person name="Berges H."/>
            <person name="Bidwell S."/>
            <person name="Bisseling T."/>
            <person name="Choisne N."/>
            <person name="Couloux A."/>
            <person name="Denny R."/>
            <person name="Deshpande S."/>
            <person name="Dai X."/>
            <person name="Doyle J.J."/>
            <person name="Dudez A.M."/>
            <person name="Farmer A.D."/>
            <person name="Fouteau S."/>
            <person name="Franken C."/>
            <person name="Gibelin C."/>
            <person name="Gish J."/>
            <person name="Goldstein S."/>
            <person name="Gonzalez A.J."/>
            <person name="Green P.J."/>
            <person name="Hallab A."/>
            <person name="Hartog M."/>
            <person name="Hua A."/>
            <person name="Humphray S.J."/>
            <person name="Jeong D.H."/>
            <person name="Jing Y."/>
            <person name="Jocker A."/>
            <person name="Kenton S.M."/>
            <person name="Kim D.J."/>
            <person name="Klee K."/>
            <person name="Lai H."/>
            <person name="Lang C."/>
            <person name="Lin S."/>
            <person name="Macmil S.L."/>
            <person name="Magdelenat G."/>
            <person name="Matthews L."/>
            <person name="McCorrison J."/>
            <person name="Monaghan E.L."/>
            <person name="Mun J.H."/>
            <person name="Najar F.Z."/>
            <person name="Nicholson C."/>
            <person name="Noirot C."/>
            <person name="O'Bleness M."/>
            <person name="Paule C.R."/>
            <person name="Poulain J."/>
            <person name="Prion F."/>
            <person name="Qin B."/>
            <person name="Qu C."/>
            <person name="Retzel E.F."/>
            <person name="Riddle C."/>
            <person name="Sallet E."/>
            <person name="Samain S."/>
            <person name="Samson N."/>
            <person name="Sanders I."/>
            <person name="Saurat O."/>
            <person name="Scarpelli C."/>
            <person name="Schiex T."/>
            <person name="Segurens B."/>
            <person name="Severin A.J."/>
            <person name="Sherrier D.J."/>
            <person name="Shi R."/>
            <person name="Sims S."/>
            <person name="Singer S.R."/>
            <person name="Sinharoy S."/>
            <person name="Sterck L."/>
            <person name="Viollet A."/>
            <person name="Wang B.B."/>
            <person name="Wang K."/>
            <person name="Wang M."/>
            <person name="Wang X."/>
            <person name="Warfsmann J."/>
            <person name="Weissenbach J."/>
            <person name="White D.D."/>
            <person name="White J.D."/>
            <person name="Wiley G.B."/>
            <person name="Wincker P."/>
            <person name="Xing Y."/>
            <person name="Yang L."/>
            <person name="Yao Z."/>
            <person name="Ying F."/>
            <person name="Zhai J."/>
            <person name="Zhou L."/>
            <person name="Zuber A."/>
            <person name="Denarie J."/>
            <person name="Dixon R.A."/>
            <person name="May G.D."/>
            <person name="Schwartz D.C."/>
            <person name="Rogers J."/>
            <person name="Quetier F."/>
            <person name="Town C.D."/>
            <person name="Roe B.A."/>
        </authorList>
    </citation>
    <scope>NUCLEOTIDE SEQUENCE [LARGE SCALE GENOMIC DNA]</scope>
    <source>
        <strain evidence="2">A17</strain>
        <strain evidence="3 4">cv. Jemalong A17</strain>
    </source>
</reference>
<gene>
    <name evidence="2" type="ordered locus">MTR_6g084180</name>
</gene>
<evidence type="ECO:0000313" key="3">
    <source>
        <dbReference type="EnsemblPlants" id="AES76677"/>
    </source>
</evidence>
<evidence type="ECO:0000313" key="4">
    <source>
        <dbReference type="Proteomes" id="UP000002051"/>
    </source>
</evidence>
<proteinExistence type="predicted"/>
<evidence type="ECO:0000313" key="2">
    <source>
        <dbReference type="EMBL" id="AES76677.2"/>
    </source>
</evidence>
<dbReference type="Proteomes" id="UP000002051">
    <property type="component" value="Chromosome 6"/>
</dbReference>
<reference evidence="3" key="3">
    <citation type="submission" date="2015-04" db="UniProtKB">
        <authorList>
            <consortium name="EnsemblPlants"/>
        </authorList>
    </citation>
    <scope>IDENTIFICATION</scope>
    <source>
        <strain evidence="3">cv. Jemalong A17</strain>
    </source>
</reference>
<dbReference type="PaxDb" id="3880-AES76677"/>
<accession>A0A0C3VZ79</accession>
<name>G7KN18_MEDTR</name>
<dbReference type="EnsemblPlants" id="AES76677">
    <property type="protein sequence ID" value="AES76677"/>
    <property type="gene ID" value="MTR_6g084180"/>
</dbReference>
<dbReference type="HOGENOM" id="CLU_2254154_0_0_1"/>
<accession>G7KN18</accession>
<evidence type="ECO:0000256" key="1">
    <source>
        <dbReference type="SAM" id="MobiDB-lite"/>
    </source>
</evidence>
<dbReference type="EMBL" id="CM001222">
    <property type="protein sequence ID" value="AES76677.2"/>
    <property type="molecule type" value="Genomic_DNA"/>
</dbReference>
<sequence length="104" mass="12102">MAASSLFLHQSLPHESRSPISSILTRENRKQQPNVEDISYKRLRFTTFWRQHLAPRASASRGSTSIYAPTYKKKIQQYQFCHKWPFPALSTLCEVASIHRNILN</sequence>
<feature type="region of interest" description="Disordered" evidence="1">
    <location>
        <begin position="1"/>
        <end position="20"/>
    </location>
</feature>
<reference evidence="2 4" key="2">
    <citation type="journal article" date="2014" name="BMC Genomics">
        <title>An improved genome release (version Mt4.0) for the model legume Medicago truncatula.</title>
        <authorList>
            <person name="Tang H."/>
            <person name="Krishnakumar V."/>
            <person name="Bidwell S."/>
            <person name="Rosen B."/>
            <person name="Chan A."/>
            <person name="Zhou S."/>
            <person name="Gentzbittel L."/>
            <person name="Childs K.L."/>
            <person name="Yandell M."/>
            <person name="Gundlach H."/>
            <person name="Mayer K.F."/>
            <person name="Schwartz D.C."/>
            <person name="Town C.D."/>
        </authorList>
    </citation>
    <scope>GENOME REANNOTATION</scope>
    <source>
        <strain evidence="3 4">cv. Jemalong A17</strain>
    </source>
</reference>
<dbReference type="AlphaFoldDB" id="G7KN18"/>